<keyword evidence="2" id="KW-1185">Reference proteome</keyword>
<dbReference type="Proteomes" id="UP000191812">
    <property type="component" value="Unassembled WGS sequence"/>
</dbReference>
<dbReference type="EMBL" id="FBWH01000036">
    <property type="protein sequence ID" value="CUX46950.1"/>
    <property type="molecule type" value="Genomic_DNA"/>
</dbReference>
<sequence length="23" mass="2648">MNKWPELKVGALIKHAYPIVLLN</sequence>
<accession>A0ABP2BN94</accession>
<name>A0ABP2BN94_9HYPH</name>
<comment type="caution">
    <text evidence="1">The sequence shown here is derived from an EMBL/GenBank/DDBJ whole genome shotgun (WGS) entry which is preliminary data.</text>
</comment>
<proteinExistence type="predicted"/>
<evidence type="ECO:0000313" key="1">
    <source>
        <dbReference type="EMBL" id="CUX46950.1"/>
    </source>
</evidence>
<evidence type="ECO:0000313" key="2">
    <source>
        <dbReference type="Proteomes" id="UP000191812"/>
    </source>
</evidence>
<organism evidence="1 2">
    <name type="scientific">Agrobacterium genomosp. 13 str. CFBP 6927</name>
    <dbReference type="NCBI Taxonomy" id="1183428"/>
    <lineage>
        <taxon>Bacteria</taxon>
        <taxon>Pseudomonadati</taxon>
        <taxon>Pseudomonadota</taxon>
        <taxon>Alphaproteobacteria</taxon>
        <taxon>Hyphomicrobiales</taxon>
        <taxon>Rhizobiaceae</taxon>
        <taxon>Rhizobium/Agrobacterium group</taxon>
        <taxon>Agrobacterium</taxon>
        <taxon>Agrobacterium tumefaciens complex</taxon>
    </lineage>
</organism>
<gene>
    <name evidence="1" type="ORF">AGR13a_Lc100169</name>
</gene>
<reference evidence="1 2" key="1">
    <citation type="submission" date="2016-01" db="EMBL/GenBank/DDBJ databases">
        <authorList>
            <person name="Regsiter A."/>
            <person name="william w."/>
        </authorList>
    </citation>
    <scope>NUCLEOTIDE SEQUENCE [LARGE SCALE GENOMIC DNA]</scope>
    <source>
        <strain evidence="1 2">CFBP 6927</strain>
    </source>
</reference>
<protein>
    <submittedName>
        <fullName evidence="1">Uncharacterized protein</fullName>
    </submittedName>
</protein>